<gene>
    <name evidence="9" type="ORF">ELAC_2233</name>
</gene>
<comment type="subcellular location">
    <subcellularLocation>
        <location evidence="1">Membrane</location>
        <topology evidence="1">Multi-pass membrane protein</topology>
    </subcellularLocation>
</comment>
<dbReference type="PANTHER" id="PTHR45667">
    <property type="entry name" value="S-ADENOSYLMETHIONINE MITOCHONDRIAL CARRIER PROTEIN"/>
    <property type="match status" value="1"/>
</dbReference>
<feature type="transmembrane region" description="Helical" evidence="8">
    <location>
        <begin position="65"/>
        <end position="86"/>
    </location>
</feature>
<dbReference type="AlphaFoldDB" id="A0A0H5DT62"/>
<protein>
    <submittedName>
        <fullName evidence="9">Putative membrane protein</fullName>
    </submittedName>
</protein>
<evidence type="ECO:0000256" key="2">
    <source>
        <dbReference type="ARBA" id="ARBA00006375"/>
    </source>
</evidence>
<dbReference type="InterPro" id="IPR018108">
    <property type="entry name" value="MCP_transmembrane"/>
</dbReference>
<sequence length="195" mass="20872">MSTQINEKQSVKPFWQDLFAGGLSGVATVGLLQPMIYYKNMSQARSIESQSTTLAGKMWTFSPRALYRGAGGFAASFAPTIALQTVANSVFANWMNPLAAAALAGAASSIVVNPAELIMIQQQKTGKSFLQTMKILVKTAGPQVFFRGLVYTAGREVAFTGAYLGLTPYMKERFKQMGAAPGPAHMAAALVWLPP</sequence>
<dbReference type="RefSeq" id="WP_098039412.1">
    <property type="nucleotide sequence ID" value="NZ_CWGJ01000028.1"/>
</dbReference>
<evidence type="ECO:0000256" key="1">
    <source>
        <dbReference type="ARBA" id="ARBA00004141"/>
    </source>
</evidence>
<evidence type="ECO:0000256" key="5">
    <source>
        <dbReference type="ARBA" id="ARBA00022737"/>
    </source>
</evidence>
<dbReference type="InterPro" id="IPR023395">
    <property type="entry name" value="MCP_dom_sf"/>
</dbReference>
<evidence type="ECO:0000313" key="10">
    <source>
        <dbReference type="Proteomes" id="UP000220251"/>
    </source>
</evidence>
<keyword evidence="5" id="KW-0677">Repeat</keyword>
<accession>A0A0H5DT62</accession>
<feature type="transmembrane region" description="Helical" evidence="8">
    <location>
        <begin position="98"/>
        <end position="120"/>
    </location>
</feature>
<feature type="transmembrane region" description="Helical" evidence="8">
    <location>
        <begin position="18"/>
        <end position="38"/>
    </location>
</feature>
<dbReference type="PROSITE" id="PS50920">
    <property type="entry name" value="SOLCAR"/>
    <property type="match status" value="1"/>
</dbReference>
<evidence type="ECO:0000256" key="7">
    <source>
        <dbReference type="ARBA" id="ARBA00023136"/>
    </source>
</evidence>
<organism evidence="9 10">
    <name type="scientific">Estrella lausannensis</name>
    <dbReference type="NCBI Taxonomy" id="483423"/>
    <lineage>
        <taxon>Bacteria</taxon>
        <taxon>Pseudomonadati</taxon>
        <taxon>Chlamydiota</taxon>
        <taxon>Chlamydiia</taxon>
        <taxon>Parachlamydiales</taxon>
        <taxon>Candidatus Criblamydiaceae</taxon>
        <taxon>Estrella</taxon>
    </lineage>
</organism>
<evidence type="ECO:0000256" key="4">
    <source>
        <dbReference type="ARBA" id="ARBA00022692"/>
    </source>
</evidence>
<dbReference type="GO" id="GO:0016020">
    <property type="term" value="C:membrane"/>
    <property type="evidence" value="ECO:0007669"/>
    <property type="project" value="UniProtKB-SubCell"/>
</dbReference>
<keyword evidence="10" id="KW-1185">Reference proteome</keyword>
<name>A0A0H5DT62_9BACT</name>
<proteinExistence type="inferred from homology"/>
<evidence type="ECO:0000256" key="3">
    <source>
        <dbReference type="ARBA" id="ARBA00022448"/>
    </source>
</evidence>
<dbReference type="Pfam" id="PF00153">
    <property type="entry name" value="Mito_carr"/>
    <property type="match status" value="1"/>
</dbReference>
<evidence type="ECO:0000313" key="9">
    <source>
        <dbReference type="EMBL" id="CRX39553.1"/>
    </source>
</evidence>
<dbReference type="EMBL" id="CWGJ01000028">
    <property type="protein sequence ID" value="CRX39553.1"/>
    <property type="molecule type" value="Genomic_DNA"/>
</dbReference>
<comment type="similarity">
    <text evidence="2">Belongs to the mitochondrial carrier (TC 2.A.29) family.</text>
</comment>
<dbReference type="Gene3D" id="1.50.40.10">
    <property type="entry name" value="Mitochondrial carrier domain"/>
    <property type="match status" value="1"/>
</dbReference>
<keyword evidence="4 8" id="KW-0812">Transmembrane</keyword>
<evidence type="ECO:0000256" key="6">
    <source>
        <dbReference type="ARBA" id="ARBA00022989"/>
    </source>
</evidence>
<keyword evidence="3" id="KW-0813">Transport</keyword>
<evidence type="ECO:0000256" key="8">
    <source>
        <dbReference type="SAM" id="Phobius"/>
    </source>
</evidence>
<dbReference type="OrthoDB" id="9811731at2"/>
<reference evidence="10" key="1">
    <citation type="submission" date="2015-06" db="EMBL/GenBank/DDBJ databases">
        <authorList>
            <person name="Bertelli C."/>
        </authorList>
    </citation>
    <scope>NUCLEOTIDE SEQUENCE [LARGE SCALE GENOMIC DNA]</scope>
    <source>
        <strain evidence="10">CRIB-30</strain>
    </source>
</reference>
<keyword evidence="7 8" id="KW-0472">Membrane</keyword>
<dbReference type="Proteomes" id="UP000220251">
    <property type="component" value="Unassembled WGS sequence"/>
</dbReference>
<keyword evidence="6 8" id="KW-1133">Transmembrane helix</keyword>
<dbReference type="SUPFAM" id="SSF103506">
    <property type="entry name" value="Mitochondrial carrier"/>
    <property type="match status" value="1"/>
</dbReference>